<feature type="transmembrane region" description="Helical" evidence="1">
    <location>
        <begin position="119"/>
        <end position="136"/>
    </location>
</feature>
<keyword evidence="4" id="KW-1185">Reference proteome</keyword>
<feature type="transmembrane region" description="Helical" evidence="1">
    <location>
        <begin position="39"/>
        <end position="58"/>
    </location>
</feature>
<dbReference type="Proteomes" id="UP000521379">
    <property type="component" value="Unassembled WGS sequence"/>
</dbReference>
<gene>
    <name evidence="3" type="ORF">GTW58_00695</name>
</gene>
<dbReference type="EMBL" id="JAAVUN010000001">
    <property type="protein sequence ID" value="NKE08486.1"/>
    <property type="molecule type" value="Genomic_DNA"/>
</dbReference>
<organism evidence="3 4">
    <name type="scientific">Kocuria subflava</name>
    <dbReference type="NCBI Taxonomy" id="1736139"/>
    <lineage>
        <taxon>Bacteria</taxon>
        <taxon>Bacillati</taxon>
        <taxon>Actinomycetota</taxon>
        <taxon>Actinomycetes</taxon>
        <taxon>Micrococcales</taxon>
        <taxon>Micrococcaceae</taxon>
        <taxon>Kocuria</taxon>
    </lineage>
</organism>
<keyword evidence="1" id="KW-1133">Transmembrane helix</keyword>
<evidence type="ECO:0000259" key="2">
    <source>
        <dbReference type="Pfam" id="PF13548"/>
    </source>
</evidence>
<accession>A0A846U3Z8</accession>
<proteinExistence type="predicted"/>
<reference evidence="3 4" key="1">
    <citation type="submission" date="2020-02" db="EMBL/GenBank/DDBJ databases">
        <authorList>
            <person name="Sun Q."/>
        </authorList>
    </citation>
    <scope>NUCLEOTIDE SEQUENCE [LARGE SCALE GENOMIC DNA]</scope>
    <source>
        <strain evidence="3 4">YIM 13062</strain>
    </source>
</reference>
<evidence type="ECO:0000256" key="1">
    <source>
        <dbReference type="SAM" id="Phobius"/>
    </source>
</evidence>
<keyword evidence="1" id="KW-0812">Transmembrane</keyword>
<dbReference type="InterPro" id="IPR025196">
    <property type="entry name" value="DUF4126"/>
</dbReference>
<evidence type="ECO:0000313" key="3">
    <source>
        <dbReference type="EMBL" id="NKE08486.1"/>
    </source>
</evidence>
<name>A0A846U3Z8_9MICC</name>
<comment type="caution">
    <text evidence="3">The sequence shown here is derived from an EMBL/GenBank/DDBJ whole genome shotgun (WGS) entry which is preliminary data.</text>
</comment>
<sequence>MDALTGLGLASSAGLNAWIPLLVLGLLDRYTQFVDLGPNFAWLSNGWVLIIFAVLLALEVVADKVPAIDSVNDVIQTVVRPTSGGIVFGSSMTSDIAGLTLGGQTATVTDPEQFVSSGTWVPIVIGVLLALLVHGVKALTRPVANTVSAGTAAPVLSTAEDGAAVLLSVVAVFLPVLVLLGLVGLAIGAWWLLRRRRRTGPPVYSV</sequence>
<dbReference type="RefSeq" id="WP_119932130.1">
    <property type="nucleotide sequence ID" value="NZ_JAAVUN010000001.1"/>
</dbReference>
<feature type="transmembrane region" description="Helical" evidence="1">
    <location>
        <begin position="6"/>
        <end position="27"/>
    </location>
</feature>
<protein>
    <submittedName>
        <fullName evidence="3">DUF4126 domain-containing protein</fullName>
    </submittedName>
</protein>
<keyword evidence="1" id="KW-0472">Membrane</keyword>
<evidence type="ECO:0000313" key="4">
    <source>
        <dbReference type="Proteomes" id="UP000521379"/>
    </source>
</evidence>
<feature type="transmembrane region" description="Helical" evidence="1">
    <location>
        <begin position="165"/>
        <end position="193"/>
    </location>
</feature>
<dbReference type="AlphaFoldDB" id="A0A846U3Z8"/>
<feature type="domain" description="DUF4126" evidence="2">
    <location>
        <begin position="4"/>
        <end position="195"/>
    </location>
</feature>
<dbReference type="Pfam" id="PF13548">
    <property type="entry name" value="DUF4126"/>
    <property type="match status" value="1"/>
</dbReference>